<reference evidence="1 2" key="1">
    <citation type="submission" date="2022-06" db="EMBL/GenBank/DDBJ databases">
        <title>Isolation of gut microbiota from human fecal samples.</title>
        <authorList>
            <person name="Pamer E.G."/>
            <person name="Barat B."/>
            <person name="Waligurski E."/>
            <person name="Medina S."/>
            <person name="Paddock L."/>
            <person name="Mostad J."/>
        </authorList>
    </citation>
    <scope>NUCLEOTIDE SEQUENCE [LARGE SCALE GENOMIC DNA]</scope>
    <source>
        <strain evidence="1 2">DFI.9.73</strain>
    </source>
</reference>
<proteinExistence type="predicted"/>
<feature type="non-terminal residue" evidence="1">
    <location>
        <position position="1"/>
    </location>
</feature>
<dbReference type="Proteomes" id="UP001524473">
    <property type="component" value="Unassembled WGS sequence"/>
</dbReference>
<accession>A0ABT1S4F8</accession>
<comment type="caution">
    <text evidence="1">The sequence shown here is derived from an EMBL/GenBank/DDBJ whole genome shotgun (WGS) entry which is preliminary data.</text>
</comment>
<sequence length="158" mass="17491">PLFIPFSAYSIAQNPCNIPEHLLKSLPAAVFGTQKGSALALPHQRRRLLTAGTAGPCPRNAALMEEHGIFYSVFQEESGIISSWEELCQVFSGFPKTLTSASAACYAVPVISNYDYRYNSVTEAAKYWKISRSFFSLNDAGRRELKKFGGKQDFLSVK</sequence>
<evidence type="ECO:0000313" key="2">
    <source>
        <dbReference type="Proteomes" id="UP001524473"/>
    </source>
</evidence>
<dbReference type="EMBL" id="JANFZH010000091">
    <property type="protein sequence ID" value="MCQ4841837.1"/>
    <property type="molecule type" value="Genomic_DNA"/>
</dbReference>
<protein>
    <submittedName>
        <fullName evidence="1">Uncharacterized protein</fullName>
    </submittedName>
</protein>
<name>A0ABT1S4F8_9FIRM</name>
<organism evidence="1 2">
    <name type="scientific">Neglectibacter timonensis</name>
    <dbReference type="NCBI Taxonomy" id="1776382"/>
    <lineage>
        <taxon>Bacteria</taxon>
        <taxon>Bacillati</taxon>
        <taxon>Bacillota</taxon>
        <taxon>Clostridia</taxon>
        <taxon>Eubacteriales</taxon>
        <taxon>Oscillospiraceae</taxon>
        <taxon>Neglectibacter</taxon>
    </lineage>
</organism>
<gene>
    <name evidence="1" type="ORF">NE695_18215</name>
</gene>
<keyword evidence="2" id="KW-1185">Reference proteome</keyword>
<evidence type="ECO:0000313" key="1">
    <source>
        <dbReference type="EMBL" id="MCQ4841837.1"/>
    </source>
</evidence>